<dbReference type="GO" id="GO:0005739">
    <property type="term" value="C:mitochondrion"/>
    <property type="evidence" value="ECO:0000318"/>
    <property type="project" value="GO_Central"/>
</dbReference>
<evidence type="ECO:0000256" key="10">
    <source>
        <dbReference type="ARBA" id="ARBA00057846"/>
    </source>
</evidence>
<dbReference type="CDD" id="cd08646">
    <property type="entry name" value="FMT_core_Met-tRNA-FMT_N"/>
    <property type="match status" value="1"/>
</dbReference>
<evidence type="ECO:0000259" key="11">
    <source>
        <dbReference type="Pfam" id="PF00551"/>
    </source>
</evidence>
<dbReference type="GO" id="GO:0071951">
    <property type="term" value="P:conversion of methionyl-tRNA to N-formyl-methionyl-tRNA"/>
    <property type="evidence" value="ECO:0000318"/>
    <property type="project" value="GO_Central"/>
</dbReference>
<dbReference type="HOGENOM" id="CLU_033347_0_0_1"/>
<dbReference type="InterPro" id="IPR002376">
    <property type="entry name" value="Formyl_transf_N"/>
</dbReference>
<dbReference type="InterPro" id="IPR005793">
    <property type="entry name" value="Formyl_trans_C"/>
</dbReference>
<dbReference type="STRING" id="7719.ENSCINP00000001377"/>
<dbReference type="OMA" id="GASPIHE"/>
<dbReference type="SUPFAM" id="SSF53328">
    <property type="entry name" value="Formyltransferase"/>
    <property type="match status" value="1"/>
</dbReference>
<proteinExistence type="inferred from homology"/>
<dbReference type="OrthoDB" id="10268103at2759"/>
<sequence length="336" mass="38096">MNFVKQFRKYTTIKQPPYKILFFGSDCFSLVTLKKLHNAYINGSLITKLEVMCLPHSKIRKSVVHEFATNHQIPIYYWGNFEFGGEFDLGVVVSFGKMMPQRIIDSFSLGMLNVHGSLLPQLRGSSPVSRAIQGGITSTGVSIFQIKSDGFDHGKILSYSSPVVIDDHVNSDELTQKLAYIGADLCLEVLWNFPERIANAKEQDRKLISYAPKINVQETFINWESMTPETILKNFRAFGYQKDYFLRCEYNGQMIKFLQLSSCTVEQTAFVSGNCPPGMVSYHKPSKTLLVKCCSGHVACTKLLYGKILSSADFYNGFWQKVKKQGKNVQFLSNKY</sequence>
<dbReference type="GeneID" id="100179457"/>
<evidence type="ECO:0000256" key="4">
    <source>
        <dbReference type="ARBA" id="ARBA00014185"/>
    </source>
</evidence>
<comment type="similarity">
    <text evidence="2">Belongs to the Fmt family.</text>
</comment>
<evidence type="ECO:0000259" key="12">
    <source>
        <dbReference type="Pfam" id="PF02911"/>
    </source>
</evidence>
<keyword evidence="8" id="KW-0496">Mitochondrion</keyword>
<dbReference type="Gene3D" id="3.40.50.12230">
    <property type="match status" value="1"/>
</dbReference>
<name>F6PWH7_CIOIN</name>
<dbReference type="KEGG" id="cin:100179457"/>
<dbReference type="GeneTree" id="ENSGT00390000017828"/>
<dbReference type="Pfam" id="PF00551">
    <property type="entry name" value="Formyl_trans_N"/>
    <property type="match status" value="1"/>
</dbReference>
<dbReference type="GO" id="GO:0004479">
    <property type="term" value="F:methionyl-tRNA formyltransferase activity"/>
    <property type="evidence" value="ECO:0000318"/>
    <property type="project" value="GO_Central"/>
</dbReference>
<accession>A0A1W2WLP9</accession>
<comment type="catalytic activity">
    <reaction evidence="9">
        <text>L-methionyl-tRNA(fMet) + (6R)-10-formyltetrahydrofolate = N-formyl-L-methionyl-tRNA(fMet) + (6S)-5,6,7,8-tetrahydrofolate + H(+)</text>
        <dbReference type="Rhea" id="RHEA:24380"/>
        <dbReference type="Rhea" id="RHEA-COMP:9952"/>
        <dbReference type="Rhea" id="RHEA-COMP:9953"/>
        <dbReference type="ChEBI" id="CHEBI:15378"/>
        <dbReference type="ChEBI" id="CHEBI:57453"/>
        <dbReference type="ChEBI" id="CHEBI:78530"/>
        <dbReference type="ChEBI" id="CHEBI:78844"/>
        <dbReference type="ChEBI" id="CHEBI:195366"/>
        <dbReference type="EC" id="2.1.2.9"/>
    </reaction>
    <physiologicalReaction direction="left-to-right" evidence="9">
        <dbReference type="Rhea" id="RHEA:24381"/>
    </physiologicalReaction>
</comment>
<evidence type="ECO:0000313" key="13">
    <source>
        <dbReference type="Ensembl" id="ENSCINP00000001377.3"/>
    </source>
</evidence>
<dbReference type="PANTHER" id="PTHR11138:SF5">
    <property type="entry name" value="METHIONYL-TRNA FORMYLTRANSFERASE, MITOCHONDRIAL"/>
    <property type="match status" value="1"/>
</dbReference>
<keyword evidence="14" id="KW-1185">Reference proteome</keyword>
<evidence type="ECO:0000256" key="8">
    <source>
        <dbReference type="ARBA" id="ARBA00023128"/>
    </source>
</evidence>
<dbReference type="FunFam" id="3.40.50.12230:FF:000003">
    <property type="entry name" value="methionyl-tRNA formyltransferase, mitochondrial"/>
    <property type="match status" value="1"/>
</dbReference>
<dbReference type="FunCoup" id="F6PWH7">
    <property type="interactions" value="31"/>
</dbReference>
<reference evidence="13" key="2">
    <citation type="submission" date="2025-08" db="UniProtKB">
        <authorList>
            <consortium name="Ensembl"/>
        </authorList>
    </citation>
    <scope>IDENTIFICATION</scope>
</reference>
<dbReference type="AlphaFoldDB" id="F6PWH7"/>
<keyword evidence="6" id="KW-0648">Protein biosynthesis</keyword>
<feature type="domain" description="Formyl transferase C-terminal" evidence="12">
    <location>
        <begin position="213"/>
        <end position="318"/>
    </location>
</feature>
<dbReference type="InParanoid" id="F6PWH7"/>
<keyword evidence="7" id="KW-0809">Transit peptide</keyword>
<evidence type="ECO:0000256" key="9">
    <source>
        <dbReference type="ARBA" id="ARBA00052555"/>
    </source>
</evidence>
<evidence type="ECO:0000256" key="1">
    <source>
        <dbReference type="ARBA" id="ARBA00004173"/>
    </source>
</evidence>
<evidence type="ECO:0000256" key="7">
    <source>
        <dbReference type="ARBA" id="ARBA00022946"/>
    </source>
</evidence>
<reference evidence="13" key="3">
    <citation type="submission" date="2025-09" db="UniProtKB">
        <authorList>
            <consortium name="Ensembl"/>
        </authorList>
    </citation>
    <scope>IDENTIFICATION</scope>
</reference>
<keyword evidence="5" id="KW-0808">Transferase</keyword>
<evidence type="ECO:0000256" key="3">
    <source>
        <dbReference type="ARBA" id="ARBA00012261"/>
    </source>
</evidence>
<dbReference type="InterPro" id="IPR036477">
    <property type="entry name" value="Formyl_transf_N_sf"/>
</dbReference>
<evidence type="ECO:0000256" key="2">
    <source>
        <dbReference type="ARBA" id="ARBA00010699"/>
    </source>
</evidence>
<dbReference type="Pfam" id="PF02911">
    <property type="entry name" value="Formyl_trans_C"/>
    <property type="match status" value="1"/>
</dbReference>
<evidence type="ECO:0000256" key="6">
    <source>
        <dbReference type="ARBA" id="ARBA00022917"/>
    </source>
</evidence>
<protein>
    <recommendedName>
        <fullName evidence="4">Methionyl-tRNA formyltransferase, mitochondrial</fullName>
        <ecNumber evidence="3">2.1.2.9</ecNumber>
    </recommendedName>
</protein>
<accession>F6PWH7</accession>
<dbReference type="EC" id="2.1.2.9" evidence="3"/>
<reference evidence="14" key="1">
    <citation type="journal article" date="2002" name="Science">
        <title>The draft genome of Ciona intestinalis: insights into chordate and vertebrate origins.</title>
        <authorList>
            <person name="Dehal P."/>
            <person name="Satou Y."/>
            <person name="Campbell R.K."/>
            <person name="Chapman J."/>
            <person name="Degnan B."/>
            <person name="De Tomaso A."/>
            <person name="Davidson B."/>
            <person name="Di Gregorio A."/>
            <person name="Gelpke M."/>
            <person name="Goodstein D.M."/>
            <person name="Harafuji N."/>
            <person name="Hastings K.E."/>
            <person name="Ho I."/>
            <person name="Hotta K."/>
            <person name="Huang W."/>
            <person name="Kawashima T."/>
            <person name="Lemaire P."/>
            <person name="Martinez D."/>
            <person name="Meinertzhagen I.A."/>
            <person name="Necula S."/>
            <person name="Nonaka M."/>
            <person name="Putnam N."/>
            <person name="Rash S."/>
            <person name="Saiga H."/>
            <person name="Satake M."/>
            <person name="Terry A."/>
            <person name="Yamada L."/>
            <person name="Wang H.G."/>
            <person name="Awazu S."/>
            <person name="Azumi K."/>
            <person name="Boore J."/>
            <person name="Branno M."/>
            <person name="Chin-Bow S."/>
            <person name="DeSantis R."/>
            <person name="Doyle S."/>
            <person name="Francino P."/>
            <person name="Keys D.N."/>
            <person name="Haga S."/>
            <person name="Hayashi H."/>
            <person name="Hino K."/>
            <person name="Imai K.S."/>
            <person name="Inaba K."/>
            <person name="Kano S."/>
            <person name="Kobayashi K."/>
            <person name="Kobayashi M."/>
            <person name="Lee B.I."/>
            <person name="Makabe K.W."/>
            <person name="Manohar C."/>
            <person name="Matassi G."/>
            <person name="Medina M."/>
            <person name="Mochizuki Y."/>
            <person name="Mount S."/>
            <person name="Morishita T."/>
            <person name="Miura S."/>
            <person name="Nakayama A."/>
            <person name="Nishizaka S."/>
            <person name="Nomoto H."/>
            <person name="Ohta F."/>
            <person name="Oishi K."/>
            <person name="Rigoutsos I."/>
            <person name="Sano M."/>
            <person name="Sasaki A."/>
            <person name="Sasakura Y."/>
            <person name="Shoguchi E."/>
            <person name="Shin-i T."/>
            <person name="Spagnuolo A."/>
            <person name="Stainier D."/>
            <person name="Suzuki M.M."/>
            <person name="Tassy O."/>
            <person name="Takatori N."/>
            <person name="Tokuoka M."/>
            <person name="Yagi K."/>
            <person name="Yoshizaki F."/>
            <person name="Wada S."/>
            <person name="Zhang C."/>
            <person name="Hyatt P.D."/>
            <person name="Larimer F."/>
            <person name="Detter C."/>
            <person name="Doggett N."/>
            <person name="Glavina T."/>
            <person name="Hawkins T."/>
            <person name="Richardson P."/>
            <person name="Lucas S."/>
            <person name="Kohara Y."/>
            <person name="Levine M."/>
            <person name="Satoh N."/>
            <person name="Rokhsar D.S."/>
        </authorList>
    </citation>
    <scope>NUCLEOTIDE SEQUENCE [LARGE SCALE GENOMIC DNA]</scope>
</reference>
<dbReference type="Proteomes" id="UP000008144">
    <property type="component" value="Unassembled WGS sequence"/>
</dbReference>
<feature type="domain" description="Formyl transferase N-terminal" evidence="11">
    <location>
        <begin position="88"/>
        <end position="189"/>
    </location>
</feature>
<comment type="function">
    <text evidence="10">Methionyl-tRNA formyltransferase that formylates methionyl-tRNA in mitochondria and is crucial for translation initiation.</text>
</comment>
<gene>
    <name evidence="13" type="primary">LOC100179457</name>
</gene>
<dbReference type="RefSeq" id="XP_002129780.1">
    <property type="nucleotide sequence ID" value="XM_002129744.4"/>
</dbReference>
<comment type="subcellular location">
    <subcellularLocation>
        <location evidence="1">Mitochondrion</location>
    </subcellularLocation>
</comment>
<evidence type="ECO:0000313" key="14">
    <source>
        <dbReference type="Proteomes" id="UP000008144"/>
    </source>
</evidence>
<dbReference type="InterPro" id="IPR041711">
    <property type="entry name" value="Met-tRNA-FMT_N"/>
</dbReference>
<evidence type="ECO:0000256" key="5">
    <source>
        <dbReference type="ARBA" id="ARBA00022679"/>
    </source>
</evidence>
<organism evidence="13 14">
    <name type="scientific">Ciona intestinalis</name>
    <name type="common">Transparent sea squirt</name>
    <name type="synonym">Ascidia intestinalis</name>
    <dbReference type="NCBI Taxonomy" id="7719"/>
    <lineage>
        <taxon>Eukaryota</taxon>
        <taxon>Metazoa</taxon>
        <taxon>Chordata</taxon>
        <taxon>Tunicata</taxon>
        <taxon>Ascidiacea</taxon>
        <taxon>Phlebobranchia</taxon>
        <taxon>Cionidae</taxon>
        <taxon>Ciona</taxon>
    </lineage>
</organism>
<dbReference type="PANTHER" id="PTHR11138">
    <property type="entry name" value="METHIONYL-TRNA FORMYLTRANSFERASE"/>
    <property type="match status" value="1"/>
</dbReference>
<dbReference type="Ensembl" id="ENSCINT00000001377.3">
    <property type="protein sequence ID" value="ENSCINP00000001377.3"/>
    <property type="gene ID" value="ENSCING00000000755.3"/>
</dbReference>